<dbReference type="Gene3D" id="2.60.120.260">
    <property type="entry name" value="Galactose-binding domain-like"/>
    <property type="match status" value="1"/>
</dbReference>
<dbReference type="EMBL" id="BQKA01000018">
    <property type="protein sequence ID" value="GJM50007.1"/>
    <property type="molecule type" value="Genomic_DNA"/>
</dbReference>
<gene>
    <name evidence="1" type="ORF">RCZ15_09820</name>
    <name evidence="2" type="ORF">RCZ16_21940</name>
</gene>
<evidence type="ECO:0000313" key="1">
    <source>
        <dbReference type="EMBL" id="GJM50007.1"/>
    </source>
</evidence>
<dbReference type="InterPro" id="IPR008979">
    <property type="entry name" value="Galactose-bd-like_sf"/>
</dbReference>
<dbReference type="SUPFAM" id="SSF49785">
    <property type="entry name" value="Galactose-binding domain-like"/>
    <property type="match status" value="1"/>
</dbReference>
<evidence type="ECO:0000313" key="3">
    <source>
        <dbReference type="Proteomes" id="UP001207736"/>
    </source>
</evidence>
<organism evidence="1 3">
    <name type="scientific">Capnocytophaga catalasegens</name>
    <dbReference type="NCBI Taxonomy" id="1004260"/>
    <lineage>
        <taxon>Bacteria</taxon>
        <taxon>Pseudomonadati</taxon>
        <taxon>Bacteroidota</taxon>
        <taxon>Flavobacteriia</taxon>
        <taxon>Flavobacteriales</taxon>
        <taxon>Flavobacteriaceae</taxon>
        <taxon>Capnocytophaga</taxon>
    </lineage>
</organism>
<protein>
    <submittedName>
        <fullName evidence="1">Uncharacterized protein</fullName>
    </submittedName>
</protein>
<evidence type="ECO:0000313" key="2">
    <source>
        <dbReference type="EMBL" id="GJM53878.1"/>
    </source>
</evidence>
<accession>A0AAV5ARS3</accession>
<comment type="caution">
    <text evidence="1">The sequence shown here is derived from an EMBL/GenBank/DDBJ whole genome shotgun (WGS) entry which is preliminary data.</text>
</comment>
<evidence type="ECO:0000313" key="4">
    <source>
        <dbReference type="Proteomes" id="UP001208692"/>
    </source>
</evidence>
<proteinExistence type="predicted"/>
<reference evidence="1 4" key="1">
    <citation type="submission" date="2021-11" db="EMBL/GenBank/DDBJ databases">
        <title>Draft genome sequence of Capnocytophaga sp. strain KC07075 isolated from cat oral cavity.</title>
        <authorList>
            <person name="Suzuki M."/>
            <person name="Imaoka K."/>
            <person name="Kimura M."/>
            <person name="Morikawa S."/>
            <person name="Maeda K."/>
        </authorList>
    </citation>
    <scope>NUCLEOTIDE SEQUENCE</scope>
    <source>
        <strain evidence="1">KC07075</strain>
        <strain evidence="2 4">KC07079</strain>
    </source>
</reference>
<name>A0AAV5ARS3_9FLAO</name>
<keyword evidence="4" id="KW-1185">Reference proteome</keyword>
<dbReference type="RefSeq" id="WP_264846091.1">
    <property type="nucleotide sequence ID" value="NZ_BPMA01000017.1"/>
</dbReference>
<dbReference type="EMBL" id="BQKB01000051">
    <property type="protein sequence ID" value="GJM53878.1"/>
    <property type="molecule type" value="Genomic_DNA"/>
</dbReference>
<dbReference type="Proteomes" id="UP001207736">
    <property type="component" value="Unassembled WGS sequence"/>
</dbReference>
<dbReference type="Proteomes" id="UP001208692">
    <property type="component" value="Unassembled WGS sequence"/>
</dbReference>
<sequence>MKIYISQTEFKEIDVKDDSYRLREIAGEHNITLLFDLPEFIEFPIGSFCDFQGERYTLLKPQNFKKISNRHYEYTLVMESSQALLTTIRFKDLVSKKVKFTLTATPQEYLRLLTDVLNENDTSANKWKIGEYISSNEKLIAFNHQSCLEALTLIAETFKTEWEIKNKTIDLKKVEYNKDNPLVLAYGKGNGFKSGVGRNSENQRITRLYVQGGDRNIDPSKYGNDTLLLPKNYEFTYNGIVYKTDPQGLYIERKEKVNFTNEASLDLSHIYPKAVYTIDQIWKKNIGGNNYSIQSPQMQGIDFEKLKIAGEKLTIIFESGMLSGREFDVKYEKGRFHIIPKEEDGRTFPEDDRYGHFHPKKGDQFAVFGMQMPDEYISNLQNKTGASFEMLNEAVKYLYENEQDKFSFVGELDGIFIKNNWANYGGKIVLGGYVNFKDNHFKPDGVLIRIVNIKDHINSPENPLIELSNEVVSGGISSLFGTIKQQEILAQKQRKEIIDYSKRRFQDTQETQTLIENAFTEYSKSINPATIQTMQLMVGDASLQFRFVDNKTTTNEVIVPVTYDANTKQISLPKSILQHLTLGIDTIKPKRSVSEYKFWDLPAFTSGRLNDEKKSYYLYVKANKTNSEATFFLSENVIHMEQEMGFYHFLFGILNSEREGTRGFSKMYGFTEVLPSQITTRKIASSNGKQYIEMLDDKINIVADVTFTRESKEQIQQISQKEVNNLRIGGRNLIRNSHIEKDTFYYDVELTQPLVEGETYTFSFDAKGDLQGRVFFNNSTDGHFPAENTTDWKRFNTTFKFKKDDYQGHIIFPHLYGATNVKKVQLEKGNKATDWAPAPEDVQQQIINTNQNITNTQNQLQQNIDKKADSLKLTELDLTTFDQNKWFPVVSSSMPPTGRKTFRVTMDLYYNVHSPSWATHGSKSFSLLCQWTTNGCSWGTIDIERIIEIFTYAWTKEGKSPLLDISQSWTDSRELFYLRGGAKYHVFTDQDINVEVFENGWTNNNNTRFNPIDYNANLIPNTFRHKIEQNTSKITKVENKTDFLSETRIDGNVVATGTLVLGNENGANTGITGVGGNNDVSIYSGSDFAGRNNAPFRVTRDGRVYATKLHAKEGCFIGDFRILSEAIQSGYFDVENYKTINKIDKPSHLISGGEYTRNQGGLHLGRGSILFADRDGNVDKFVSLGKETISSSSQIAALLSLMNKGESTKYENYGIYIDMTPKAGIVKQGITRAIYMKGDTYQEGNSIQKGNSVIFEDAYRGGTYYGAIVDNFTKTHTYIFTTRIGNGHVRLPKASEIRQSVGRDVTFELSIICAHSFADAIMRIEGSEGGFLLDNNGNRYNGSVGYIDMGRGDTLVVRNYGADWYIMSHRD</sequence>